<evidence type="ECO:0000313" key="2">
    <source>
        <dbReference type="Proteomes" id="UP001488838"/>
    </source>
</evidence>
<proteinExistence type="predicted"/>
<comment type="caution">
    <text evidence="1">The sequence shown here is derived from an EMBL/GenBank/DDBJ whole genome shotgun (WGS) entry which is preliminary data.</text>
</comment>
<dbReference type="PANTHER" id="PTHR33487">
    <property type="entry name" value="CILIA- AND FLAGELLA-ASSOCIATED PROTEIN 54"/>
    <property type="match status" value="1"/>
</dbReference>
<dbReference type="EMBL" id="JBBHLL010000043">
    <property type="protein sequence ID" value="KAK7824931.1"/>
    <property type="molecule type" value="Genomic_DNA"/>
</dbReference>
<gene>
    <name evidence="1" type="ORF">U0070_014137</name>
</gene>
<dbReference type="GO" id="GO:0060271">
    <property type="term" value="P:cilium assembly"/>
    <property type="evidence" value="ECO:0007669"/>
    <property type="project" value="TreeGrafter"/>
</dbReference>
<dbReference type="AlphaFoldDB" id="A0AAW0JFL3"/>
<name>A0AAW0JFL3_MYOGA</name>
<organism evidence="1 2">
    <name type="scientific">Myodes glareolus</name>
    <name type="common">Bank vole</name>
    <name type="synonym">Clethrionomys glareolus</name>
    <dbReference type="NCBI Taxonomy" id="447135"/>
    <lineage>
        <taxon>Eukaryota</taxon>
        <taxon>Metazoa</taxon>
        <taxon>Chordata</taxon>
        <taxon>Craniata</taxon>
        <taxon>Vertebrata</taxon>
        <taxon>Euteleostomi</taxon>
        <taxon>Mammalia</taxon>
        <taxon>Eutheria</taxon>
        <taxon>Euarchontoglires</taxon>
        <taxon>Glires</taxon>
        <taxon>Rodentia</taxon>
        <taxon>Myomorpha</taxon>
        <taxon>Muroidea</taxon>
        <taxon>Cricetidae</taxon>
        <taxon>Arvicolinae</taxon>
        <taxon>Myodes</taxon>
    </lineage>
</organism>
<keyword evidence="2" id="KW-1185">Reference proteome</keyword>
<dbReference type="Proteomes" id="UP001488838">
    <property type="component" value="Unassembled WGS sequence"/>
</dbReference>
<protein>
    <submittedName>
        <fullName evidence="1">Uncharacterized protein</fullName>
    </submittedName>
</protein>
<accession>A0AAW0JFL3</accession>
<evidence type="ECO:0000313" key="1">
    <source>
        <dbReference type="EMBL" id="KAK7824931.1"/>
    </source>
</evidence>
<reference evidence="1 2" key="1">
    <citation type="journal article" date="2023" name="bioRxiv">
        <title>Conserved and derived expression patterns and positive selection on dental genes reveal complex evolutionary context of ever-growing rodent molars.</title>
        <authorList>
            <person name="Calamari Z.T."/>
            <person name="Song A."/>
            <person name="Cohen E."/>
            <person name="Akter M."/>
            <person name="Roy R.D."/>
            <person name="Hallikas O."/>
            <person name="Christensen M.M."/>
            <person name="Li P."/>
            <person name="Marangoni P."/>
            <person name="Jernvall J."/>
            <person name="Klein O.D."/>
        </authorList>
    </citation>
    <scope>NUCLEOTIDE SEQUENCE [LARGE SCALE GENOMIC DNA]</scope>
    <source>
        <strain evidence="1">V071</strain>
    </source>
</reference>
<dbReference type="PANTHER" id="PTHR33487:SF1">
    <property type="entry name" value="CILIA- AND FLAGELLA-ASSOCIATED PROTEIN 54"/>
    <property type="match status" value="1"/>
</dbReference>
<sequence length="517" mass="58536">PVEEKGDFSIPSCYGNIKNENGGSSLIFEDPLDDVNVVDLKWIRDFVLKSLEVLYQVEKWETLVSLAIQFNIVSHERYTEQVTPLLVYAQRQLLLRIQAFNGPDVAQQACGRYETDNREKITCRNFIGKQLTIDPASPKSLADLEGSSDLLKTLILSEQRRAKELVCVPVDVTDSLRCFRETMEKCKYHNRSVRHSRKLLSLHSSASPSLSPLCPLNSPRFSPTPLGERGGINNAQFSSGRVEFCLGTEEMHMSIPPDLSQENFRVFSSVEKSKLPYSQLGLVISSFHQTIDVLQASNQRSLKVQSLHSLGSLLIFADKKRAAFKCWCQALDDVFRKPDVLHTWKEFGTSLPSATNSSLPPGFKDYSEEFLSKLGIWGCLQAAVIAAKIAQFIKTTNVKKRINACILSALLFQSLLRTTLPHPKAERSFAQYEVTQLLPGIELFTDKFRADICSAVASLYYIIRELHYAKYNLIVLPLLALYQYFVTVICQDIVRNLEARILKVCYRLLIPLTFFLF</sequence>
<feature type="non-terminal residue" evidence="1">
    <location>
        <position position="1"/>
    </location>
</feature>